<dbReference type="EMBL" id="JAMTCG010000005">
    <property type="protein sequence ID" value="MCP2161920.1"/>
    <property type="molecule type" value="Genomic_DNA"/>
</dbReference>
<dbReference type="Gene3D" id="3.40.50.150">
    <property type="entry name" value="Vaccinia Virus protein VP39"/>
    <property type="match status" value="1"/>
</dbReference>
<organism evidence="2 3">
    <name type="scientific">Williamsia serinedens</name>
    <dbReference type="NCBI Taxonomy" id="391736"/>
    <lineage>
        <taxon>Bacteria</taxon>
        <taxon>Bacillati</taxon>
        <taxon>Actinomycetota</taxon>
        <taxon>Actinomycetes</taxon>
        <taxon>Mycobacteriales</taxon>
        <taxon>Nocardiaceae</taxon>
        <taxon>Williamsia</taxon>
    </lineage>
</organism>
<keyword evidence="3" id="KW-1185">Reference proteome</keyword>
<dbReference type="CDD" id="cd02440">
    <property type="entry name" value="AdoMet_MTases"/>
    <property type="match status" value="1"/>
</dbReference>
<keyword evidence="2" id="KW-0489">Methyltransferase</keyword>
<dbReference type="GO" id="GO:0008168">
    <property type="term" value="F:methyltransferase activity"/>
    <property type="evidence" value="ECO:0007669"/>
    <property type="project" value="UniProtKB-KW"/>
</dbReference>
<dbReference type="GO" id="GO:0032259">
    <property type="term" value="P:methylation"/>
    <property type="evidence" value="ECO:0007669"/>
    <property type="project" value="UniProtKB-KW"/>
</dbReference>
<keyword evidence="2" id="KW-0808">Transferase</keyword>
<evidence type="ECO:0000259" key="1">
    <source>
        <dbReference type="Pfam" id="PF08242"/>
    </source>
</evidence>
<dbReference type="Pfam" id="PF08242">
    <property type="entry name" value="Methyltransf_12"/>
    <property type="match status" value="1"/>
</dbReference>
<comment type="caution">
    <text evidence="2">The sequence shown here is derived from an EMBL/GenBank/DDBJ whole genome shotgun (WGS) entry which is preliminary data.</text>
</comment>
<dbReference type="SUPFAM" id="SSF53335">
    <property type="entry name" value="S-adenosyl-L-methionine-dependent methyltransferases"/>
    <property type="match status" value="1"/>
</dbReference>
<gene>
    <name evidence="2" type="ORF">LX12_003119</name>
</gene>
<accession>A0ABT1H5L3</accession>
<sequence>MLEIGAGHGSFTDVAVGAGATVTVTEMSGPSAEFLRNHFTGDRSVMVVFDPDGEEALRRPGEYDLILLISVLHHIPDYVTAIRRLVDERLAPGGGVLTFQDPLWYPTQTRVARMTSWGCYYLWRVGQGHLSRGIHTHVRRFRGYYDDNEPSDTVEYHVMRDGIDHRGLVALLESRFDHVSLDRYFSTQAPVLQRVGSKVFPPNTFAIAAAERQPS</sequence>
<evidence type="ECO:0000313" key="3">
    <source>
        <dbReference type="Proteomes" id="UP001205740"/>
    </source>
</evidence>
<reference evidence="2 3" key="1">
    <citation type="submission" date="2022-06" db="EMBL/GenBank/DDBJ databases">
        <title>Genomic Encyclopedia of Archaeal and Bacterial Type Strains, Phase II (KMG-II): from individual species to whole genera.</title>
        <authorList>
            <person name="Goeker M."/>
        </authorList>
    </citation>
    <scope>NUCLEOTIDE SEQUENCE [LARGE SCALE GENOMIC DNA]</scope>
    <source>
        <strain evidence="2 3">DSM 45037</strain>
    </source>
</reference>
<dbReference type="Proteomes" id="UP001205740">
    <property type="component" value="Unassembled WGS sequence"/>
</dbReference>
<dbReference type="InterPro" id="IPR013217">
    <property type="entry name" value="Methyltransf_12"/>
</dbReference>
<name>A0ABT1H5L3_9NOCA</name>
<dbReference type="InterPro" id="IPR029063">
    <property type="entry name" value="SAM-dependent_MTases_sf"/>
</dbReference>
<protein>
    <submittedName>
        <fullName evidence="2">Methyltransferase domain-containing protein</fullName>
    </submittedName>
</protein>
<proteinExistence type="predicted"/>
<evidence type="ECO:0000313" key="2">
    <source>
        <dbReference type="EMBL" id="MCP2161920.1"/>
    </source>
</evidence>
<feature type="domain" description="Methyltransferase type 12" evidence="1">
    <location>
        <begin position="2"/>
        <end position="95"/>
    </location>
</feature>